<dbReference type="HOGENOM" id="CLU_2671222_0_0_1"/>
<keyword evidence="1" id="KW-0812">Transmembrane</keyword>
<keyword evidence="3" id="KW-1185">Reference proteome</keyword>
<evidence type="ECO:0000256" key="1">
    <source>
        <dbReference type="SAM" id="Phobius"/>
    </source>
</evidence>
<evidence type="ECO:0000313" key="3">
    <source>
        <dbReference type="Proteomes" id="UP000027222"/>
    </source>
</evidence>
<organism evidence="2 3">
    <name type="scientific">Galerina marginata (strain CBS 339.88)</name>
    <dbReference type="NCBI Taxonomy" id="685588"/>
    <lineage>
        <taxon>Eukaryota</taxon>
        <taxon>Fungi</taxon>
        <taxon>Dikarya</taxon>
        <taxon>Basidiomycota</taxon>
        <taxon>Agaricomycotina</taxon>
        <taxon>Agaricomycetes</taxon>
        <taxon>Agaricomycetidae</taxon>
        <taxon>Agaricales</taxon>
        <taxon>Agaricineae</taxon>
        <taxon>Strophariaceae</taxon>
        <taxon>Galerina</taxon>
    </lineage>
</organism>
<name>A0A067TA55_GALM3</name>
<keyword evidence="1" id="KW-1133">Transmembrane helix</keyword>
<dbReference type="EMBL" id="KL142378">
    <property type="protein sequence ID" value="KDR76784.1"/>
    <property type="molecule type" value="Genomic_DNA"/>
</dbReference>
<proteinExistence type="predicted"/>
<dbReference type="Proteomes" id="UP000027222">
    <property type="component" value="Unassembled WGS sequence"/>
</dbReference>
<dbReference type="AlphaFoldDB" id="A0A067TA55"/>
<evidence type="ECO:0000313" key="2">
    <source>
        <dbReference type="EMBL" id="KDR76784.1"/>
    </source>
</evidence>
<sequence length="75" mass="8008">MRRSSSRIGIGGGGEIVLEVAVGIIIILFNSSTGSRLHLDVSIAVIQCHTTIVIDGIGYLSLDMIRKGDVSTRLR</sequence>
<feature type="transmembrane region" description="Helical" evidence="1">
    <location>
        <begin position="12"/>
        <end position="29"/>
    </location>
</feature>
<keyword evidence="1" id="KW-0472">Membrane</keyword>
<reference evidence="3" key="1">
    <citation type="journal article" date="2014" name="Proc. Natl. Acad. Sci. U.S.A.">
        <title>Extensive sampling of basidiomycete genomes demonstrates inadequacy of the white-rot/brown-rot paradigm for wood decay fungi.</title>
        <authorList>
            <person name="Riley R."/>
            <person name="Salamov A.A."/>
            <person name="Brown D.W."/>
            <person name="Nagy L.G."/>
            <person name="Floudas D."/>
            <person name="Held B.W."/>
            <person name="Levasseur A."/>
            <person name="Lombard V."/>
            <person name="Morin E."/>
            <person name="Otillar R."/>
            <person name="Lindquist E.A."/>
            <person name="Sun H."/>
            <person name="LaButti K.M."/>
            <person name="Schmutz J."/>
            <person name="Jabbour D."/>
            <person name="Luo H."/>
            <person name="Baker S.E."/>
            <person name="Pisabarro A.G."/>
            <person name="Walton J.D."/>
            <person name="Blanchette R.A."/>
            <person name="Henrissat B."/>
            <person name="Martin F."/>
            <person name="Cullen D."/>
            <person name="Hibbett D.S."/>
            <person name="Grigoriev I.V."/>
        </authorList>
    </citation>
    <scope>NUCLEOTIDE SEQUENCE [LARGE SCALE GENOMIC DNA]</scope>
    <source>
        <strain evidence="3">CBS 339.88</strain>
    </source>
</reference>
<accession>A0A067TA55</accession>
<gene>
    <name evidence="2" type="ORF">GALMADRAFT_454168</name>
</gene>
<feature type="transmembrane region" description="Helical" evidence="1">
    <location>
        <begin position="41"/>
        <end position="62"/>
    </location>
</feature>
<protein>
    <submittedName>
        <fullName evidence="2">Uncharacterized protein</fullName>
    </submittedName>
</protein>